<proteinExistence type="predicted"/>
<keyword evidence="2" id="KW-0812">Transmembrane</keyword>
<protein>
    <submittedName>
        <fullName evidence="3">Uncharacterized protein</fullName>
    </submittedName>
</protein>
<keyword evidence="4" id="KW-1185">Reference proteome</keyword>
<name>A0A2S9YK90_9BACT</name>
<evidence type="ECO:0000256" key="2">
    <source>
        <dbReference type="SAM" id="Phobius"/>
    </source>
</evidence>
<keyword evidence="2" id="KW-1133">Transmembrane helix</keyword>
<dbReference type="Proteomes" id="UP000237968">
    <property type="component" value="Unassembled WGS sequence"/>
</dbReference>
<reference evidence="3 4" key="1">
    <citation type="submission" date="2018-03" db="EMBL/GenBank/DDBJ databases">
        <title>Draft Genome Sequences of the Obligatory Marine Myxobacteria Enhygromyxa salina SWB005.</title>
        <authorList>
            <person name="Poehlein A."/>
            <person name="Moghaddam J.A."/>
            <person name="Harms H."/>
            <person name="Alanjari M."/>
            <person name="Koenig G.M."/>
            <person name="Daniel R."/>
            <person name="Schaeberle T.F."/>
        </authorList>
    </citation>
    <scope>NUCLEOTIDE SEQUENCE [LARGE SCALE GENOMIC DNA]</scope>
    <source>
        <strain evidence="3 4">SWB005</strain>
    </source>
</reference>
<gene>
    <name evidence="3" type="ORF">ENSA5_02310</name>
</gene>
<evidence type="ECO:0000313" key="4">
    <source>
        <dbReference type="Proteomes" id="UP000237968"/>
    </source>
</evidence>
<evidence type="ECO:0000256" key="1">
    <source>
        <dbReference type="SAM" id="MobiDB-lite"/>
    </source>
</evidence>
<accession>A0A2S9YK90</accession>
<organism evidence="3 4">
    <name type="scientific">Enhygromyxa salina</name>
    <dbReference type="NCBI Taxonomy" id="215803"/>
    <lineage>
        <taxon>Bacteria</taxon>
        <taxon>Pseudomonadati</taxon>
        <taxon>Myxococcota</taxon>
        <taxon>Polyangia</taxon>
        <taxon>Nannocystales</taxon>
        <taxon>Nannocystaceae</taxon>
        <taxon>Enhygromyxa</taxon>
    </lineage>
</organism>
<dbReference type="EMBL" id="PVNK01000011">
    <property type="protein sequence ID" value="PRQ05503.1"/>
    <property type="molecule type" value="Genomic_DNA"/>
</dbReference>
<comment type="caution">
    <text evidence="3">The sequence shown here is derived from an EMBL/GenBank/DDBJ whole genome shotgun (WGS) entry which is preliminary data.</text>
</comment>
<feature type="transmembrane region" description="Helical" evidence="2">
    <location>
        <begin position="29"/>
        <end position="49"/>
    </location>
</feature>
<evidence type="ECO:0000313" key="3">
    <source>
        <dbReference type="EMBL" id="PRQ05503.1"/>
    </source>
</evidence>
<feature type="region of interest" description="Disordered" evidence="1">
    <location>
        <begin position="56"/>
        <end position="77"/>
    </location>
</feature>
<dbReference type="AlphaFoldDB" id="A0A2S9YK90"/>
<keyword evidence="2" id="KW-0472">Membrane</keyword>
<sequence>MGVTFAVRGFEPVDEFKNERINYRTPGNIVLAAGGAALIAGIVMIAVDVGKRKKARAKSQSSGAKTRVQPHGLGVAF</sequence>